<proteinExistence type="predicted"/>
<evidence type="ECO:0000313" key="2">
    <source>
        <dbReference type="Proteomes" id="UP000239068"/>
    </source>
</evidence>
<gene>
    <name evidence="1" type="ORF">BTO16_17185</name>
</gene>
<reference evidence="1 2" key="1">
    <citation type="submission" date="2016-12" db="EMBL/GenBank/DDBJ databases">
        <title>Trade-off between light-utilization and light-protection in marine flavobacteria.</title>
        <authorList>
            <person name="Kumagai Y."/>
            <person name="Yoshizawa S."/>
            <person name="Kogure K."/>
            <person name="Iwasaki W."/>
        </authorList>
    </citation>
    <scope>NUCLEOTIDE SEQUENCE [LARGE SCALE GENOMIC DNA]</scope>
    <source>
        <strain evidence="1 2">ATCC 43844</strain>
    </source>
</reference>
<sequence length="366" mass="43475">MTVKKATTTLFLLIAFVNVTYSQNKQIAIPKIEAPEAQLISVFQKEKMDNPIFLNGNVKEVHKKHISHINPKRLKKITENYQYTLNKNNEVITYTSGVEFDEMNVDYLNSERKQIIKNDTIINHANICYTFKKGKLVSKTIKTLEKTNFIGFTDSIHYNYKNNKLIEIITYQKEVLVEMDEDEVNESYLVSNDYFMTSFSEAKYNENNRIESKLTIEYDQNAMVLFVDKTRYNTSGKNLLIVFRKTSNSYEIVLNDLSDYLINIKENNLNEIPFETNEYDGIFTYDEEDKVIEFETFNVHKEKQQYKIEYKKNTSIVKRATNNNLDIEYHFRYDKNNNPIQEKRFIYIDGRKYLDTEITMEINYFK</sequence>
<evidence type="ECO:0000313" key="1">
    <source>
        <dbReference type="EMBL" id="PQJ77548.1"/>
    </source>
</evidence>
<dbReference type="AlphaFoldDB" id="A0A2S7WIW6"/>
<dbReference type="Proteomes" id="UP000239068">
    <property type="component" value="Unassembled WGS sequence"/>
</dbReference>
<organism evidence="1 2">
    <name type="scientific">Polaribacter glomeratus</name>
    <dbReference type="NCBI Taxonomy" id="102"/>
    <lineage>
        <taxon>Bacteria</taxon>
        <taxon>Pseudomonadati</taxon>
        <taxon>Bacteroidota</taxon>
        <taxon>Flavobacteriia</taxon>
        <taxon>Flavobacteriales</taxon>
        <taxon>Flavobacteriaceae</taxon>
    </lineage>
</organism>
<comment type="caution">
    <text evidence="1">The sequence shown here is derived from an EMBL/GenBank/DDBJ whole genome shotgun (WGS) entry which is preliminary data.</text>
</comment>
<dbReference type="EMBL" id="MSCM01000002">
    <property type="protein sequence ID" value="PQJ77548.1"/>
    <property type="molecule type" value="Genomic_DNA"/>
</dbReference>
<protein>
    <submittedName>
        <fullName evidence="1">Uncharacterized protein</fullName>
    </submittedName>
</protein>
<name>A0A2S7WIW6_9FLAO</name>
<keyword evidence="2" id="KW-1185">Reference proteome</keyword>
<dbReference type="RefSeq" id="WP_105022871.1">
    <property type="nucleotide sequence ID" value="NZ_MSCM01000002.1"/>
</dbReference>
<accession>A0A2S7WIW6</accession>